<keyword evidence="2" id="KW-1185">Reference proteome</keyword>
<reference evidence="1 2" key="1">
    <citation type="submission" date="2014-04" db="EMBL/GenBank/DDBJ databases">
        <authorList>
            <consortium name="DOE Joint Genome Institute"/>
            <person name="Kuo A."/>
            <person name="Kohler A."/>
            <person name="Nagy L.G."/>
            <person name="Floudas D."/>
            <person name="Copeland A."/>
            <person name="Barry K.W."/>
            <person name="Cichocki N."/>
            <person name="Veneault-Fourrey C."/>
            <person name="LaButti K."/>
            <person name="Lindquist E.A."/>
            <person name="Lipzen A."/>
            <person name="Lundell T."/>
            <person name="Morin E."/>
            <person name="Murat C."/>
            <person name="Sun H."/>
            <person name="Tunlid A."/>
            <person name="Henrissat B."/>
            <person name="Grigoriev I.V."/>
            <person name="Hibbett D.S."/>
            <person name="Martin F."/>
            <person name="Nordberg H.P."/>
            <person name="Cantor M.N."/>
            <person name="Hua S.X."/>
        </authorList>
    </citation>
    <scope>NUCLEOTIDE SEQUENCE [LARGE SCALE GENOMIC DNA]</scope>
    <source>
        <strain evidence="1 2">LaAM-08-1</strain>
    </source>
</reference>
<dbReference type="AlphaFoldDB" id="A0A0C9XC98"/>
<proteinExistence type="predicted"/>
<accession>A0A0C9XC98</accession>
<protein>
    <submittedName>
        <fullName evidence="1">Uncharacterized protein</fullName>
    </submittedName>
</protein>
<organism evidence="1 2">
    <name type="scientific">Laccaria amethystina LaAM-08-1</name>
    <dbReference type="NCBI Taxonomy" id="1095629"/>
    <lineage>
        <taxon>Eukaryota</taxon>
        <taxon>Fungi</taxon>
        <taxon>Dikarya</taxon>
        <taxon>Basidiomycota</taxon>
        <taxon>Agaricomycotina</taxon>
        <taxon>Agaricomycetes</taxon>
        <taxon>Agaricomycetidae</taxon>
        <taxon>Agaricales</taxon>
        <taxon>Agaricineae</taxon>
        <taxon>Hydnangiaceae</taxon>
        <taxon>Laccaria</taxon>
    </lineage>
</organism>
<reference evidence="2" key="2">
    <citation type="submission" date="2015-01" db="EMBL/GenBank/DDBJ databases">
        <title>Evolutionary Origins and Diversification of the Mycorrhizal Mutualists.</title>
        <authorList>
            <consortium name="DOE Joint Genome Institute"/>
            <consortium name="Mycorrhizal Genomics Consortium"/>
            <person name="Kohler A."/>
            <person name="Kuo A."/>
            <person name="Nagy L.G."/>
            <person name="Floudas D."/>
            <person name="Copeland A."/>
            <person name="Barry K.W."/>
            <person name="Cichocki N."/>
            <person name="Veneault-Fourrey C."/>
            <person name="LaButti K."/>
            <person name="Lindquist E.A."/>
            <person name="Lipzen A."/>
            <person name="Lundell T."/>
            <person name="Morin E."/>
            <person name="Murat C."/>
            <person name="Riley R."/>
            <person name="Ohm R."/>
            <person name="Sun H."/>
            <person name="Tunlid A."/>
            <person name="Henrissat B."/>
            <person name="Grigoriev I.V."/>
            <person name="Hibbett D.S."/>
            <person name="Martin F."/>
        </authorList>
    </citation>
    <scope>NUCLEOTIDE SEQUENCE [LARGE SCALE GENOMIC DNA]</scope>
    <source>
        <strain evidence="2">LaAM-08-1</strain>
    </source>
</reference>
<gene>
    <name evidence="1" type="ORF">K443DRAFT_683058</name>
</gene>
<evidence type="ECO:0000313" key="2">
    <source>
        <dbReference type="Proteomes" id="UP000054477"/>
    </source>
</evidence>
<dbReference type="Proteomes" id="UP000054477">
    <property type="component" value="Unassembled WGS sequence"/>
</dbReference>
<evidence type="ECO:0000313" key="1">
    <source>
        <dbReference type="EMBL" id="KIJ95371.1"/>
    </source>
</evidence>
<dbReference type="HOGENOM" id="CLU_2979432_0_0_1"/>
<sequence length="58" mass="6915">MLRVWPHAKKFIGPVEDPGRQGFLFSGMFSFRFKCGVQSGSRLLRDCSLWWRVWRKIL</sequence>
<dbReference type="EMBL" id="KN838758">
    <property type="protein sequence ID" value="KIJ95371.1"/>
    <property type="molecule type" value="Genomic_DNA"/>
</dbReference>
<name>A0A0C9XC98_9AGAR</name>